<accession>A7YXH2</accession>
<evidence type="ECO:0000313" key="2">
    <source>
        <dbReference type="EMBL" id="ABV22101.1"/>
    </source>
</evidence>
<feature type="compositionally biased region" description="Basic residues" evidence="1">
    <location>
        <begin position="152"/>
        <end position="172"/>
    </location>
</feature>
<sequence length="172" mass="20158">MAELKATLKQALSKNKYVQKKGMWEQRAVEDKPDENFAMSLKNADGELLGVIPKLPETAKVTSNDNNKYETERLKRASEKEDALLNKYCDGKDNAWRPDSYFEETLGERNVPWPMRPTDFYNNLNLVSRVVMAFEESRRIQKDKKKKEEKAAKKKEKKDKKSKKKKDKKKKK</sequence>
<reference evidence="2" key="1">
    <citation type="journal article" date="2007" name="Proc. Natl. Acad. Sci. U.S.A.">
        <title>Spliced leader RNA trans-splicing in dinoflagellates.</title>
        <authorList>
            <person name="Zhang H."/>
            <person name="Hou Y."/>
            <person name="Miranda L."/>
            <person name="Campbell D.A."/>
            <person name="Sturm N.R."/>
            <person name="Gaasterland T."/>
            <person name="Lin S."/>
        </authorList>
    </citation>
    <scope>NUCLEOTIDE SEQUENCE</scope>
    <source>
        <strain evidence="2">CCMP121</strain>
    </source>
</reference>
<feature type="region of interest" description="Disordered" evidence="1">
    <location>
        <begin position="137"/>
        <end position="172"/>
    </location>
</feature>
<name>A7YXH2_AMPCA</name>
<organism evidence="2">
    <name type="scientific">Amphidinium carterae</name>
    <name type="common">Dinoflagellate</name>
    <dbReference type="NCBI Taxonomy" id="2961"/>
    <lineage>
        <taxon>Eukaryota</taxon>
        <taxon>Sar</taxon>
        <taxon>Alveolata</taxon>
        <taxon>Dinophyceae</taxon>
        <taxon>Amphidiniales</taxon>
        <taxon>Amphidiniaceae</taxon>
        <taxon>Amphidinium</taxon>
    </lineage>
</organism>
<feature type="compositionally biased region" description="Basic and acidic residues" evidence="1">
    <location>
        <begin position="137"/>
        <end position="151"/>
    </location>
</feature>
<feature type="non-terminal residue" evidence="2">
    <location>
        <position position="172"/>
    </location>
</feature>
<evidence type="ECO:0000256" key="1">
    <source>
        <dbReference type="SAM" id="MobiDB-lite"/>
    </source>
</evidence>
<dbReference type="AlphaFoldDB" id="A7YXH2"/>
<dbReference type="EMBL" id="EF133987">
    <property type="protein sequence ID" value="ABV22101.1"/>
    <property type="molecule type" value="mRNA"/>
</dbReference>
<proteinExistence type="evidence at transcript level"/>
<protein>
    <submittedName>
        <fullName evidence="2">Uncharacterized protein</fullName>
    </submittedName>
</protein>